<evidence type="ECO:0000259" key="1">
    <source>
        <dbReference type="Pfam" id="PF20419"/>
    </source>
</evidence>
<sequence length="154" mass="16838">MPSANQSGAISMSSLDFKDGLAKSSVTFTDSGEATITLKDSEFDCDSFDELKDPDTKECQIDGGILTGEFSVKSRPWKFSVCPQNTEGEYVSANGNSKGGNAFVPAGQSFSVRVAPLKYNSPECVEQEEITQNYFYRRHLLSCHILSILQVMAN</sequence>
<dbReference type="Proteomes" id="UP000262832">
    <property type="component" value="Chromosome I"/>
</dbReference>
<proteinExistence type="predicted"/>
<dbReference type="Pfam" id="PF20419">
    <property type="entry name" value="DUF6701"/>
    <property type="match status" value="1"/>
</dbReference>
<evidence type="ECO:0000313" key="3">
    <source>
        <dbReference type="Proteomes" id="UP000262832"/>
    </source>
</evidence>
<dbReference type="EMBL" id="CP032093">
    <property type="protein sequence ID" value="AXY00197.1"/>
    <property type="molecule type" value="Genomic_DNA"/>
</dbReference>
<organism evidence="2 3">
    <name type="scientific">Vibrio alfacsensis</name>
    <dbReference type="NCBI Taxonomy" id="1074311"/>
    <lineage>
        <taxon>Bacteria</taxon>
        <taxon>Pseudomonadati</taxon>
        <taxon>Pseudomonadota</taxon>
        <taxon>Gammaproteobacteria</taxon>
        <taxon>Vibrionales</taxon>
        <taxon>Vibrionaceae</taxon>
        <taxon>Vibrio</taxon>
    </lineage>
</organism>
<accession>A0ABN5PAB0</accession>
<protein>
    <recommendedName>
        <fullName evidence="1">DUF6701 domain-containing protein</fullName>
    </recommendedName>
</protein>
<gene>
    <name evidence="2" type="ORF">D1115_01990</name>
</gene>
<evidence type="ECO:0000313" key="2">
    <source>
        <dbReference type="EMBL" id="AXY00197.1"/>
    </source>
</evidence>
<name>A0ABN5PAB0_9VIBR</name>
<feature type="domain" description="DUF6701" evidence="1">
    <location>
        <begin position="3"/>
        <end position="137"/>
    </location>
</feature>
<keyword evidence="3" id="KW-1185">Reference proteome</keyword>
<reference evidence="2 3" key="1">
    <citation type="submission" date="2018-08" db="EMBL/GenBank/DDBJ databases">
        <title>Genomic taxonomy of the Vibrionaceae family.</title>
        <authorList>
            <person name="Gomez-Gil B."/>
            <person name="Tanaka M."/>
            <person name="Sawabe T."/>
            <person name="Enciso-Ibarra K."/>
        </authorList>
    </citation>
    <scope>NUCLEOTIDE SEQUENCE [LARGE SCALE GENOMIC DNA]</scope>
    <source>
        <strain evidence="2 3">CAIM 1831</strain>
    </source>
</reference>
<dbReference type="InterPro" id="IPR046524">
    <property type="entry name" value="DUF6701"/>
</dbReference>